<reference evidence="1 2" key="1">
    <citation type="submission" date="2013-03" db="EMBL/GenBank/DDBJ databases">
        <title>Assembly of a new bacterial strain Brevibacillus borstelensis AK1.</title>
        <authorList>
            <person name="Rajan I."/>
            <person name="PoliReddy D."/>
            <person name="Sugumar T."/>
            <person name="Rathinam K."/>
            <person name="Alqarawi S."/>
            <person name="Khalil A.B."/>
            <person name="Sivakumar N."/>
        </authorList>
    </citation>
    <scope>NUCLEOTIDE SEQUENCE [LARGE SCALE GENOMIC DNA]</scope>
    <source>
        <strain evidence="1 2">AK1</strain>
    </source>
</reference>
<dbReference type="AlphaFoldDB" id="M8EGU2"/>
<name>M8EGU2_9BACL</name>
<comment type="caution">
    <text evidence="1">The sequence shown here is derived from an EMBL/GenBank/DDBJ whole genome shotgun (WGS) entry which is preliminary data.</text>
</comment>
<dbReference type="EMBL" id="APBN01000001">
    <property type="protein sequence ID" value="EMT54660.1"/>
    <property type="molecule type" value="Genomic_DNA"/>
</dbReference>
<evidence type="ECO:0000313" key="2">
    <source>
        <dbReference type="Proteomes" id="UP000012081"/>
    </source>
</evidence>
<protein>
    <submittedName>
        <fullName evidence="1">Uncharacterized protein</fullName>
    </submittedName>
</protein>
<keyword evidence="2" id="KW-1185">Reference proteome</keyword>
<gene>
    <name evidence="1" type="ORF">I532_03610</name>
</gene>
<dbReference type="RefSeq" id="WP_003386459.1">
    <property type="nucleotide sequence ID" value="NZ_APBN01000001.1"/>
</dbReference>
<dbReference type="OrthoDB" id="2470936at2"/>
<evidence type="ECO:0000313" key="1">
    <source>
        <dbReference type="EMBL" id="EMT54660.1"/>
    </source>
</evidence>
<dbReference type="STRING" id="1300222.I532_03610"/>
<proteinExistence type="predicted"/>
<organism evidence="1 2">
    <name type="scientific">Brevibacillus borstelensis AK1</name>
    <dbReference type="NCBI Taxonomy" id="1300222"/>
    <lineage>
        <taxon>Bacteria</taxon>
        <taxon>Bacillati</taxon>
        <taxon>Bacillota</taxon>
        <taxon>Bacilli</taxon>
        <taxon>Bacillales</taxon>
        <taxon>Paenibacillaceae</taxon>
        <taxon>Brevibacillus</taxon>
    </lineage>
</organism>
<dbReference type="GeneID" id="89498957"/>
<sequence length="217" mass="25339">MKIQYVQKEVFLGNQKYFCLTVDTVNLYSCEFDKNMYMIFGDQRALQELACIFLLASQNRDKIIYLRHTDKFLPEDLHSFSTSDRNDELVLLHHSLQANTGLWKDLRERFRTQKGNKKSYTCNPRRFADLGHDDYQKFAFAENKDKILVKSKYETLFLIGSKSVFEVASGLFEPLSRAGAGEYRRNGGHAHVHLDIFTGKHQGLCVDYYDKALWNKK</sequence>
<accession>M8EGU2</accession>
<dbReference type="Proteomes" id="UP000012081">
    <property type="component" value="Unassembled WGS sequence"/>
</dbReference>
<dbReference type="PATRIC" id="fig|1300222.3.peg.768"/>